<gene>
    <name evidence="2" type="ORF">THAOC_31737</name>
</gene>
<accession>K0RAP4</accession>
<keyword evidence="3" id="KW-1185">Reference proteome</keyword>
<proteinExistence type="predicted"/>
<dbReference type="AlphaFoldDB" id="K0RAP4"/>
<dbReference type="SUPFAM" id="SSF53474">
    <property type="entry name" value="alpha/beta-Hydrolases"/>
    <property type="match status" value="1"/>
</dbReference>
<dbReference type="OrthoDB" id="424610at2759"/>
<feature type="region of interest" description="Disordered" evidence="1">
    <location>
        <begin position="384"/>
        <end position="416"/>
    </location>
</feature>
<dbReference type="InterPro" id="IPR029058">
    <property type="entry name" value="AB_hydrolase_fold"/>
</dbReference>
<reference evidence="2 3" key="1">
    <citation type="journal article" date="2012" name="Genome Biol.">
        <title>Genome and low-iron response of an oceanic diatom adapted to chronic iron limitation.</title>
        <authorList>
            <person name="Lommer M."/>
            <person name="Specht M."/>
            <person name="Roy A.S."/>
            <person name="Kraemer L."/>
            <person name="Andreson R."/>
            <person name="Gutowska M.A."/>
            <person name="Wolf J."/>
            <person name="Bergner S.V."/>
            <person name="Schilhabel M.B."/>
            <person name="Klostermeier U.C."/>
            <person name="Beiko R.G."/>
            <person name="Rosenstiel P."/>
            <person name="Hippler M."/>
            <person name="Laroche J."/>
        </authorList>
    </citation>
    <scope>NUCLEOTIDE SEQUENCE [LARGE SCALE GENOMIC DNA]</scope>
    <source>
        <strain evidence="2 3">CCMP1005</strain>
    </source>
</reference>
<feature type="region of interest" description="Disordered" evidence="1">
    <location>
        <begin position="552"/>
        <end position="598"/>
    </location>
</feature>
<name>K0RAP4_THAOC</name>
<comment type="caution">
    <text evidence="2">The sequence shown here is derived from an EMBL/GenBank/DDBJ whole genome shotgun (WGS) entry which is preliminary data.</text>
</comment>
<feature type="compositionally biased region" description="Pro residues" evidence="1">
    <location>
        <begin position="391"/>
        <end position="400"/>
    </location>
</feature>
<dbReference type="EMBL" id="AGNL01044847">
    <property type="protein sequence ID" value="EJK49394.1"/>
    <property type="molecule type" value="Genomic_DNA"/>
</dbReference>
<evidence type="ECO:0000256" key="1">
    <source>
        <dbReference type="SAM" id="MobiDB-lite"/>
    </source>
</evidence>
<sequence>MHDTTPFVRLKHTYVRHLDFCSSFAFAPIPALFSYSSPDPDSIALHCNNLIDLKLYSPIAIGAQDMKQVLLPLMALAAFEAAALTSNPEGSPQIMSNVCSATPGRTEKCEVELDVPASCVAGVASSCPVVFFLHGAGGTNRGFAQASTVHDHGLIGVYPQGEDGWNTGPKSSNLCDWDDFECTSDPDEGAFFSAIIAELRILGANGNVYLIGNSNGAALAHRLAANAGDDLPITGIVTKVTQLLASPPRSGPGVLNHNQPPSDGPRVSVLNIMGVEDRLIPYGGGTSSVFGGVSEFQLMSSLDSMVTWVGYNGCSADPFVEVVDYTTTDSVSDEATFYTYPCSDGTILEHYAVGGAGHSFGRGATLDGVSIDYGVAFDFIDRVEEGGASGPPAPSPPQSTPSPTRGSEGCEDDPTWTGRFNTDHDCDYVSANPEIRCYWESSDGTKASEGCALSCGMCEEITTTTSSTGYSTTEIPEETTAMTTTESTEVTTSSAPPAQCEDDVTWNGKFSIAHDCDYIALNPAARCVWTSSDGKTAYDGCPKTCGECEGATSTEATTTEATTVPETTSETTTVPETTSDATTVPETTPEATTSSEVTTVPETTTGVPACVDDPSWRGKFNDSHDCAYVSLAPQFRCYWESSDGTKASEACEQACDCTSRR</sequence>
<dbReference type="Gene3D" id="3.40.50.1820">
    <property type="entry name" value="alpha/beta hydrolase"/>
    <property type="match status" value="1"/>
</dbReference>
<organism evidence="2 3">
    <name type="scientific">Thalassiosira oceanica</name>
    <name type="common">Marine diatom</name>
    <dbReference type="NCBI Taxonomy" id="159749"/>
    <lineage>
        <taxon>Eukaryota</taxon>
        <taxon>Sar</taxon>
        <taxon>Stramenopiles</taxon>
        <taxon>Ochrophyta</taxon>
        <taxon>Bacillariophyta</taxon>
        <taxon>Coscinodiscophyceae</taxon>
        <taxon>Thalassiosirophycidae</taxon>
        <taxon>Thalassiosirales</taxon>
        <taxon>Thalassiosiraceae</taxon>
        <taxon>Thalassiosira</taxon>
    </lineage>
</organism>
<dbReference type="Proteomes" id="UP000266841">
    <property type="component" value="Unassembled WGS sequence"/>
</dbReference>
<evidence type="ECO:0000313" key="2">
    <source>
        <dbReference type="EMBL" id="EJK49394.1"/>
    </source>
</evidence>
<protein>
    <submittedName>
        <fullName evidence="2">Uncharacterized protein</fullName>
    </submittedName>
</protein>
<evidence type="ECO:0000313" key="3">
    <source>
        <dbReference type="Proteomes" id="UP000266841"/>
    </source>
</evidence>